<protein>
    <recommendedName>
        <fullName evidence="2">beta-glucosidase</fullName>
        <ecNumber evidence="2">3.2.1.21</ecNumber>
    </recommendedName>
</protein>
<evidence type="ECO:0000256" key="5">
    <source>
        <dbReference type="PROSITE-ProRule" id="PRU10055"/>
    </source>
</evidence>
<sequence>MFNQNFLFGAATASYQVEGAWDQDGKGETNWDHFSKIPGKTFEGTNGDVAVDHYHRYKEDIALMAEQGLESYRFSISWARILPNGDGTVNQKGLDFYNAIIDECLAHGIVPFVTLYHWDLPLTLENAGGWLAQRTLKAFEQYAEVCFKAFGDRVKHWITFNETVIFVRHGYVLGAHPPGKVNHFKEYYQALHNVFLTHARVVNIYKNELKEYGDIGITHVFSPAFSIDESPENIAAAAHANLTDTHLFYDPILKGTYPAKMLAILEEEDLMFEYTAEEQALMEAVAPLNDFIGINYYAPQRIKAVAETKLGERSRAASTGEAGGRSYDGKVQTVKMTDKEYTKWGWEISPSALIDGLHSLKERYGKIPFYITENGLGDLDPIVDGKVLDTPRIDYIAAHLRGLEAGIQAGLDIRGYFAWSFIDLLSWLNGYQKQYGFVYVDHQNNLARQKKASFYWYQEVIASRGQSLTIKEN</sequence>
<dbReference type="FunFam" id="3.20.20.80:FF:000004">
    <property type="entry name" value="Beta-glucosidase 6-phospho-beta-glucosidase"/>
    <property type="match status" value="1"/>
</dbReference>
<dbReference type="Gene3D" id="3.20.20.80">
    <property type="entry name" value="Glycosidases"/>
    <property type="match status" value="1"/>
</dbReference>
<dbReference type="PANTHER" id="PTHR10353:SF36">
    <property type="entry name" value="LP05116P"/>
    <property type="match status" value="1"/>
</dbReference>
<dbReference type="PROSITE" id="PS00572">
    <property type="entry name" value="GLYCOSYL_HYDROL_F1_1"/>
    <property type="match status" value="1"/>
</dbReference>
<feature type="active site" description="Nucleophile" evidence="5">
    <location>
        <position position="373"/>
    </location>
</feature>
<evidence type="ECO:0000256" key="4">
    <source>
        <dbReference type="ARBA" id="ARBA00023295"/>
    </source>
</evidence>
<keyword evidence="9" id="KW-1185">Reference proteome</keyword>
<evidence type="ECO:0000313" key="9">
    <source>
        <dbReference type="Proteomes" id="UP000287239"/>
    </source>
</evidence>
<accession>A0A429ZNA0</accession>
<comment type="caution">
    <text evidence="8">The sequence shown here is derived from an EMBL/GenBank/DDBJ whole genome shotgun (WGS) entry which is preliminary data.</text>
</comment>
<dbReference type="PANTHER" id="PTHR10353">
    <property type="entry name" value="GLYCOSYL HYDROLASE"/>
    <property type="match status" value="1"/>
</dbReference>
<proteinExistence type="inferred from homology"/>
<dbReference type="GeneID" id="98568355"/>
<dbReference type="SUPFAM" id="SSF51445">
    <property type="entry name" value="(Trans)glycosidases"/>
    <property type="match status" value="1"/>
</dbReference>
<name>A0A429ZNA0_9ENTE</name>
<dbReference type="InterPro" id="IPR017853">
    <property type="entry name" value="GH"/>
</dbReference>
<dbReference type="EC" id="3.2.1.21" evidence="2"/>
<evidence type="ECO:0000313" key="8">
    <source>
        <dbReference type="EMBL" id="RST95163.1"/>
    </source>
</evidence>
<dbReference type="InterPro" id="IPR018120">
    <property type="entry name" value="Glyco_hydro_1_AS"/>
</dbReference>
<dbReference type="InterPro" id="IPR001360">
    <property type="entry name" value="Glyco_hydro_1"/>
</dbReference>
<dbReference type="GO" id="GO:0005829">
    <property type="term" value="C:cytosol"/>
    <property type="evidence" value="ECO:0007669"/>
    <property type="project" value="TreeGrafter"/>
</dbReference>
<dbReference type="AlphaFoldDB" id="A0A429ZNA0"/>
<comment type="similarity">
    <text evidence="1 6">Belongs to the glycosyl hydrolase 1 family.</text>
</comment>
<evidence type="ECO:0000256" key="1">
    <source>
        <dbReference type="ARBA" id="ARBA00010838"/>
    </source>
</evidence>
<dbReference type="PRINTS" id="PR00131">
    <property type="entry name" value="GLHYDRLASE1"/>
</dbReference>
<dbReference type="OrthoDB" id="9765195at2"/>
<evidence type="ECO:0000256" key="3">
    <source>
        <dbReference type="ARBA" id="ARBA00022801"/>
    </source>
</evidence>
<evidence type="ECO:0000256" key="7">
    <source>
        <dbReference type="RuleBase" id="RU004468"/>
    </source>
</evidence>
<evidence type="ECO:0000256" key="6">
    <source>
        <dbReference type="RuleBase" id="RU003690"/>
    </source>
</evidence>
<gene>
    <name evidence="8" type="ORF">CBF35_08235</name>
</gene>
<dbReference type="GO" id="GO:0016052">
    <property type="term" value="P:carbohydrate catabolic process"/>
    <property type="evidence" value="ECO:0007669"/>
    <property type="project" value="TreeGrafter"/>
</dbReference>
<dbReference type="Pfam" id="PF00232">
    <property type="entry name" value="Glyco_hydro_1"/>
    <property type="match status" value="1"/>
</dbReference>
<dbReference type="RefSeq" id="WP_126779982.1">
    <property type="nucleotide sequence ID" value="NZ_NGJU01000011.1"/>
</dbReference>
<keyword evidence="4 7" id="KW-0326">Glycosidase</keyword>
<keyword evidence="3 7" id="KW-0378">Hydrolase</keyword>
<evidence type="ECO:0000256" key="2">
    <source>
        <dbReference type="ARBA" id="ARBA00012744"/>
    </source>
</evidence>
<reference evidence="8 9" key="1">
    <citation type="submission" date="2017-05" db="EMBL/GenBank/DDBJ databases">
        <title>Vagococcus spp. assemblies.</title>
        <authorList>
            <person name="Gulvik C.A."/>
        </authorList>
    </citation>
    <scope>NUCLEOTIDE SEQUENCE [LARGE SCALE GENOMIC DNA]</scope>
    <source>
        <strain evidence="8 9">NCFB 2777</strain>
    </source>
</reference>
<dbReference type="InterPro" id="IPR033132">
    <property type="entry name" value="GH_1_N_CS"/>
</dbReference>
<organism evidence="8 9">
    <name type="scientific">Vagococcus salmoninarum</name>
    <dbReference type="NCBI Taxonomy" id="2739"/>
    <lineage>
        <taxon>Bacteria</taxon>
        <taxon>Bacillati</taxon>
        <taxon>Bacillota</taxon>
        <taxon>Bacilli</taxon>
        <taxon>Lactobacillales</taxon>
        <taxon>Enterococcaceae</taxon>
        <taxon>Vagococcus</taxon>
    </lineage>
</organism>
<dbReference type="PROSITE" id="PS00653">
    <property type="entry name" value="GLYCOSYL_HYDROL_F1_2"/>
    <property type="match status" value="1"/>
</dbReference>
<dbReference type="GO" id="GO:0008422">
    <property type="term" value="F:beta-glucosidase activity"/>
    <property type="evidence" value="ECO:0007669"/>
    <property type="project" value="UniProtKB-EC"/>
</dbReference>
<dbReference type="Proteomes" id="UP000287239">
    <property type="component" value="Unassembled WGS sequence"/>
</dbReference>
<dbReference type="EMBL" id="NGJU01000011">
    <property type="protein sequence ID" value="RST95163.1"/>
    <property type="molecule type" value="Genomic_DNA"/>
</dbReference>